<protein>
    <recommendedName>
        <fullName evidence="2">CAAX prenyl protease 2/Lysostaphin resistance protein A-like domain-containing protein</fullName>
    </recommendedName>
</protein>
<dbReference type="GO" id="GO:0004175">
    <property type="term" value="F:endopeptidase activity"/>
    <property type="evidence" value="ECO:0007669"/>
    <property type="project" value="UniProtKB-ARBA"/>
</dbReference>
<dbReference type="PANTHER" id="PTHR43592">
    <property type="entry name" value="CAAX AMINO TERMINAL PROTEASE"/>
    <property type="match status" value="1"/>
</dbReference>
<dbReference type="EMBL" id="FOAF01000003">
    <property type="protein sequence ID" value="SEL67957.1"/>
    <property type="molecule type" value="Genomic_DNA"/>
</dbReference>
<accession>A0A1H7S8U7</accession>
<feature type="transmembrane region" description="Helical" evidence="1">
    <location>
        <begin position="246"/>
        <end position="264"/>
    </location>
</feature>
<sequence length="307" mass="34806">MEAYPHNRSDNHPSISLFYLLITVLLSAIVFSFIGLGVGYAFYGKEAMVISEANFTQLTDDQLNFLSIAQIFSATGTFVVPALLLNRIEKNNAAYFDLKLPDKAVLFLFVLGIMIAYAEFFEWTIFLNEQMKFPSFLKEVEQWMRNKEDETAALTNALLSRSSISGFITNLFMVGFLAAVGEELLFRGCLQNILKKWLNNPHLAIWISAGVFSAIHLQFYGFFPRMLIGALCGYLYFWGKSIWLPILAHLTNNIFAIAIAFYLARSGRPLNYFEYDASEWPFAIAGFIAGGLLLFAYKIYAKKLNQL</sequence>
<feature type="transmembrane region" description="Helical" evidence="1">
    <location>
        <begin position="63"/>
        <end position="85"/>
    </location>
</feature>
<evidence type="ECO:0000313" key="4">
    <source>
        <dbReference type="Proteomes" id="UP000199421"/>
    </source>
</evidence>
<dbReference type="Proteomes" id="UP000199421">
    <property type="component" value="Unassembled WGS sequence"/>
</dbReference>
<keyword evidence="1" id="KW-1133">Transmembrane helix</keyword>
<feature type="transmembrane region" description="Helical" evidence="1">
    <location>
        <begin position="164"/>
        <end position="185"/>
    </location>
</feature>
<keyword evidence="1" id="KW-0472">Membrane</keyword>
<feature type="transmembrane region" description="Helical" evidence="1">
    <location>
        <begin position="105"/>
        <end position="126"/>
    </location>
</feature>
<feature type="transmembrane region" description="Helical" evidence="1">
    <location>
        <begin position="17"/>
        <end position="43"/>
    </location>
</feature>
<keyword evidence="4" id="KW-1185">Reference proteome</keyword>
<evidence type="ECO:0000259" key="2">
    <source>
        <dbReference type="Pfam" id="PF02517"/>
    </source>
</evidence>
<proteinExistence type="predicted"/>
<dbReference type="STRING" id="407022.SAMN05661044_03086"/>
<dbReference type="PANTHER" id="PTHR43592:SF15">
    <property type="entry name" value="CAAX AMINO TERMINAL PROTEASE FAMILY PROTEIN"/>
    <property type="match status" value="1"/>
</dbReference>
<dbReference type="AlphaFoldDB" id="A0A1H7S8U7"/>
<dbReference type="Pfam" id="PF02517">
    <property type="entry name" value="Rce1-like"/>
    <property type="match status" value="1"/>
</dbReference>
<dbReference type="InterPro" id="IPR003675">
    <property type="entry name" value="Rce1/LyrA-like_dom"/>
</dbReference>
<name>A0A1H7S8U7_OLID1</name>
<feature type="transmembrane region" description="Helical" evidence="1">
    <location>
        <begin position="280"/>
        <end position="300"/>
    </location>
</feature>
<reference evidence="4" key="1">
    <citation type="submission" date="2016-10" db="EMBL/GenBank/DDBJ databases">
        <authorList>
            <person name="Varghese N."/>
            <person name="Submissions S."/>
        </authorList>
    </citation>
    <scope>NUCLEOTIDE SEQUENCE [LARGE SCALE GENOMIC DNA]</scope>
    <source>
        <strain evidence="4">DSM 18733</strain>
    </source>
</reference>
<feature type="transmembrane region" description="Helical" evidence="1">
    <location>
        <begin position="197"/>
        <end position="216"/>
    </location>
</feature>
<keyword evidence="1" id="KW-0812">Transmembrane</keyword>
<gene>
    <name evidence="3" type="ORF">SAMN05661044_03086</name>
</gene>
<dbReference type="GO" id="GO:0080120">
    <property type="term" value="P:CAAX-box protein maturation"/>
    <property type="evidence" value="ECO:0007669"/>
    <property type="project" value="UniProtKB-ARBA"/>
</dbReference>
<feature type="domain" description="CAAX prenyl protease 2/Lysostaphin resistance protein A-like" evidence="2">
    <location>
        <begin position="167"/>
        <end position="255"/>
    </location>
</feature>
<evidence type="ECO:0000256" key="1">
    <source>
        <dbReference type="SAM" id="Phobius"/>
    </source>
</evidence>
<organism evidence="3 4">
    <name type="scientific">Olivibacter domesticus</name>
    <name type="common">Pseudosphingobacterium domesticum</name>
    <dbReference type="NCBI Taxonomy" id="407022"/>
    <lineage>
        <taxon>Bacteria</taxon>
        <taxon>Pseudomonadati</taxon>
        <taxon>Bacteroidota</taxon>
        <taxon>Sphingobacteriia</taxon>
        <taxon>Sphingobacteriales</taxon>
        <taxon>Sphingobacteriaceae</taxon>
        <taxon>Olivibacter</taxon>
    </lineage>
</organism>
<evidence type="ECO:0000313" key="3">
    <source>
        <dbReference type="EMBL" id="SEL67957.1"/>
    </source>
</evidence>